<protein>
    <submittedName>
        <fullName evidence="3">Permease</fullName>
    </submittedName>
</protein>
<reference evidence="3 4" key="1">
    <citation type="submission" date="2016-05" db="EMBL/GenBank/DDBJ databases">
        <title>Chromosome and linear plasmid sequence of a 2015 human isolate of tick-borne relapsing fever spirochete, Borrelia turicatae.</title>
        <authorList>
            <person name="Kingry L.C."/>
            <person name="Dhwani B."/>
            <person name="Replogle A."/>
            <person name="Sexton C."/>
            <person name="Rowe L."/>
            <person name="Stermole B.M."/>
            <person name="Christensen A.M."/>
            <person name="Schriefer M.E."/>
        </authorList>
    </citation>
    <scope>NUCLEOTIDE SEQUENCE [LARGE SCALE GENOMIC DNA]</scope>
    <source>
        <strain evidence="3 4">BTE5EL</strain>
        <plasmid evidence="3 4">lp48</plasmid>
    </source>
</reference>
<geneLocation type="plasmid" evidence="3 4">
    <name>lp48</name>
</geneLocation>
<feature type="domain" description="Plasmid partition protein putative N-terminal" evidence="1">
    <location>
        <begin position="20"/>
        <end position="126"/>
    </location>
</feature>
<feature type="domain" description="Plasmid partition protein putative C-terminal" evidence="2">
    <location>
        <begin position="134"/>
        <end position="183"/>
    </location>
</feature>
<evidence type="ECO:0000259" key="2">
    <source>
        <dbReference type="Pfam" id="PF25882"/>
    </source>
</evidence>
<dbReference type="AlphaFoldDB" id="A0A172XD94"/>
<dbReference type="Pfam" id="PF25882">
    <property type="entry name" value="Plasmid_parti_C"/>
    <property type="match status" value="1"/>
</dbReference>
<proteinExistence type="predicted"/>
<dbReference type="EMBL" id="CP015636">
    <property type="protein sequence ID" value="ANF34644.1"/>
    <property type="molecule type" value="Genomic_DNA"/>
</dbReference>
<organism evidence="3 4">
    <name type="scientific">Borrelia turicatae</name>
    <dbReference type="NCBI Taxonomy" id="142"/>
    <lineage>
        <taxon>Bacteria</taxon>
        <taxon>Pseudomonadati</taxon>
        <taxon>Spirochaetota</taxon>
        <taxon>Spirochaetia</taxon>
        <taxon>Spirochaetales</taxon>
        <taxon>Borreliaceae</taxon>
        <taxon>Borrelia</taxon>
    </lineage>
</organism>
<gene>
    <name evidence="3" type="ORF">A7978_05195</name>
</gene>
<dbReference type="InterPro" id="IPR058551">
    <property type="entry name" value="Plasmid_parti_C"/>
</dbReference>
<dbReference type="Pfam" id="PF01672">
    <property type="entry name" value="Plasmid_parti_N"/>
    <property type="match status" value="1"/>
</dbReference>
<evidence type="ECO:0000313" key="4">
    <source>
        <dbReference type="Proteomes" id="UP000264231"/>
    </source>
</evidence>
<sequence length="188" mass="22651">MEINRRIISNDTNIILNHSQILSLEEKRKERYNELKLKLKSNFKESICNKLEAMKILKEIKDNDYYKLDGYKKFSEFLTSYNVAKSQAYNYLKIATAIEEGILEEQYVLENGFREVLSLIKDKEGKNLKKSRLNPIRPLRFQLKSQDSYDFYKSNTKFTSYFLDRVFEDEKEFLQKFMKEYKNLKNNK</sequence>
<dbReference type="NCBIfam" id="NF033725">
    <property type="entry name" value="borfam_49"/>
    <property type="match status" value="1"/>
</dbReference>
<dbReference type="RefSeq" id="WP_088895246.1">
    <property type="nucleotide sequence ID" value="NZ_CP015636.1"/>
</dbReference>
<name>A0A172XD94_BORTU</name>
<evidence type="ECO:0000259" key="1">
    <source>
        <dbReference type="Pfam" id="PF01672"/>
    </source>
</evidence>
<accession>A0A172XD94</accession>
<dbReference type="Proteomes" id="UP000264231">
    <property type="component" value="Plasmid lp48"/>
</dbReference>
<keyword evidence="3" id="KW-0614">Plasmid</keyword>
<dbReference type="InterPro" id="IPR002596">
    <property type="entry name" value="Plasmid_parti"/>
</dbReference>
<dbReference type="InterPro" id="IPR058550">
    <property type="entry name" value="Plasmid_parti_N"/>
</dbReference>
<evidence type="ECO:0000313" key="3">
    <source>
        <dbReference type="EMBL" id="ANF34644.1"/>
    </source>
</evidence>
<dbReference type="OMA" id="RIMHNDK"/>